<organism evidence="5 6">
    <name type="scientific">Planktomarina temperata RCA23</name>
    <dbReference type="NCBI Taxonomy" id="666509"/>
    <lineage>
        <taxon>Bacteria</taxon>
        <taxon>Pseudomonadati</taxon>
        <taxon>Pseudomonadota</taxon>
        <taxon>Alphaproteobacteria</taxon>
        <taxon>Rhodobacterales</taxon>
        <taxon>Paracoccaceae</taxon>
        <taxon>Planktomarina</taxon>
    </lineage>
</organism>
<keyword evidence="3" id="KW-0560">Oxidoreductase</keyword>
<dbReference type="InterPro" id="IPR016166">
    <property type="entry name" value="FAD-bd_PCMH"/>
</dbReference>
<proteinExistence type="predicted"/>
<dbReference type="Pfam" id="PF03450">
    <property type="entry name" value="CO_deh_flav_C"/>
    <property type="match status" value="1"/>
</dbReference>
<dbReference type="InterPro" id="IPR002346">
    <property type="entry name" value="Mopterin_DH_FAD-bd"/>
</dbReference>
<protein>
    <submittedName>
        <fullName evidence="5">Dehydrogenase FAD-binding subunit</fullName>
    </submittedName>
</protein>
<dbReference type="InterPro" id="IPR016169">
    <property type="entry name" value="FAD-bd_PCMH_sub2"/>
</dbReference>
<name>A0AAN0VI55_9RHOB</name>
<keyword evidence="2" id="KW-0274">FAD</keyword>
<dbReference type="Gene3D" id="3.30.43.10">
    <property type="entry name" value="Uridine Diphospho-n-acetylenolpyruvylglucosamine Reductase, domain 2"/>
    <property type="match status" value="1"/>
</dbReference>
<evidence type="ECO:0000256" key="2">
    <source>
        <dbReference type="ARBA" id="ARBA00022827"/>
    </source>
</evidence>
<evidence type="ECO:0000256" key="3">
    <source>
        <dbReference type="ARBA" id="ARBA00023002"/>
    </source>
</evidence>
<dbReference type="RefSeq" id="WP_044049568.1">
    <property type="nucleotide sequence ID" value="NZ_CP003984.1"/>
</dbReference>
<evidence type="ECO:0000259" key="4">
    <source>
        <dbReference type="PROSITE" id="PS51387"/>
    </source>
</evidence>
<dbReference type="Gene3D" id="3.30.465.10">
    <property type="match status" value="1"/>
</dbReference>
<dbReference type="KEGG" id="ptp:RCA23_c12070"/>
<dbReference type="SUPFAM" id="SSF56176">
    <property type="entry name" value="FAD-binding/transporter-associated domain-like"/>
    <property type="match status" value="1"/>
</dbReference>
<dbReference type="InterPro" id="IPR036683">
    <property type="entry name" value="CO_DH_flav_C_dom_sf"/>
</dbReference>
<dbReference type="GO" id="GO:0016491">
    <property type="term" value="F:oxidoreductase activity"/>
    <property type="evidence" value="ECO:0007669"/>
    <property type="project" value="UniProtKB-KW"/>
</dbReference>
<keyword evidence="1" id="KW-0285">Flavoprotein</keyword>
<dbReference type="InterPro" id="IPR051312">
    <property type="entry name" value="Diverse_Substr_Oxidored"/>
</dbReference>
<dbReference type="Pfam" id="PF00941">
    <property type="entry name" value="FAD_binding_5"/>
    <property type="match status" value="1"/>
</dbReference>
<dbReference type="Gene3D" id="3.30.390.50">
    <property type="entry name" value="CO dehydrogenase flavoprotein, C-terminal domain"/>
    <property type="match status" value="1"/>
</dbReference>
<dbReference type="PANTHER" id="PTHR42659">
    <property type="entry name" value="XANTHINE DEHYDROGENASE SUBUNIT C-RELATED"/>
    <property type="match status" value="1"/>
</dbReference>
<feature type="domain" description="FAD-binding PCMH-type" evidence="4">
    <location>
        <begin position="1"/>
        <end position="176"/>
    </location>
</feature>
<dbReference type="SUPFAM" id="SSF55447">
    <property type="entry name" value="CO dehydrogenase flavoprotein C-terminal domain-like"/>
    <property type="match status" value="1"/>
</dbReference>
<sequence length="274" mass="29456">MKPAPFDYLRAGTVQEAQAALAAEGEGARVIAGGQSLVAMLNMRLARPTLLVDVMHVAGGAEIRVERGQLVVPFAVRQAALLNRRDLLSEVPLLAAALPWVGHVQTRARGTVCGSVAHADPSAEIALALVALDGRVHLRGRGARRLPAAEFFTGMMQTAARPDEMIEAVSFPLSQEGTGHAFNEVGIRHGDFAIVSVAAIATGDRLRLAIGGVNDTPLVRDWSSLDERQVDDALNDLAWSLDARNDLHATARYRRDLVRRLGRKTIKEARQCAA</sequence>
<reference evidence="5 6" key="1">
    <citation type="journal article" date="2014" name="ISME J.">
        <title>Adaptation of an abundant Roseobacter RCA organism to pelagic systems revealed by genomic and transcriptomic analyses.</title>
        <authorList>
            <person name="Voget S."/>
            <person name="Wemheuer B."/>
            <person name="Brinkhoff T."/>
            <person name="Vollmers J."/>
            <person name="Dietrich S."/>
            <person name="Giebel H.A."/>
            <person name="Beardsley C."/>
            <person name="Sardemann C."/>
            <person name="Bakenhus I."/>
            <person name="Billerbeck S."/>
            <person name="Daniel R."/>
            <person name="Simon M."/>
        </authorList>
    </citation>
    <scope>NUCLEOTIDE SEQUENCE [LARGE SCALE GENOMIC DNA]</scope>
    <source>
        <strain evidence="5 6">RCA23</strain>
    </source>
</reference>
<dbReference type="InterPro" id="IPR016167">
    <property type="entry name" value="FAD-bd_PCMH_sub1"/>
</dbReference>
<dbReference type="PROSITE" id="PS51387">
    <property type="entry name" value="FAD_PCMH"/>
    <property type="match status" value="1"/>
</dbReference>
<dbReference type="PANTHER" id="PTHR42659:SF2">
    <property type="entry name" value="XANTHINE DEHYDROGENASE SUBUNIT C-RELATED"/>
    <property type="match status" value="1"/>
</dbReference>
<evidence type="ECO:0000256" key="1">
    <source>
        <dbReference type="ARBA" id="ARBA00022630"/>
    </source>
</evidence>
<keyword evidence="6" id="KW-1185">Reference proteome</keyword>
<accession>A0AAN0VI55</accession>
<dbReference type="AlphaFoldDB" id="A0AAN0VI55"/>
<dbReference type="GO" id="GO:0071949">
    <property type="term" value="F:FAD binding"/>
    <property type="evidence" value="ECO:0007669"/>
    <property type="project" value="InterPro"/>
</dbReference>
<dbReference type="SMART" id="SM01092">
    <property type="entry name" value="CO_deh_flav_C"/>
    <property type="match status" value="1"/>
</dbReference>
<dbReference type="Proteomes" id="UP000028680">
    <property type="component" value="Chromosome"/>
</dbReference>
<evidence type="ECO:0000313" key="5">
    <source>
        <dbReference type="EMBL" id="AII86754.1"/>
    </source>
</evidence>
<evidence type="ECO:0000313" key="6">
    <source>
        <dbReference type="Proteomes" id="UP000028680"/>
    </source>
</evidence>
<dbReference type="InterPro" id="IPR036318">
    <property type="entry name" value="FAD-bd_PCMH-like_sf"/>
</dbReference>
<dbReference type="InterPro" id="IPR005107">
    <property type="entry name" value="CO_DH_flav_C"/>
</dbReference>
<gene>
    <name evidence="5" type="ORF">RCA23_c12070</name>
</gene>
<dbReference type="EMBL" id="CP003984">
    <property type="protein sequence ID" value="AII86754.1"/>
    <property type="molecule type" value="Genomic_DNA"/>
</dbReference>